<sequence length="341" mass="37946">MEKLATETLQQIFEHACTDGGYTGCSLSLTSTSIREVARPVRFFSVALTLWTHSVNAFLALYKKECSVASGTRPKLAHLCLSDIREDSSIDDDPESWEVITPDHSDVLTATRHLLALVGDGLKSLVIDRAFVYPGDTLADRQFPSLRELTCLGYCHPSLLDVPRGVYPLFPALKRLHVVAGEELRNKPLIPQWATHAPHLTHLRISARHLSDIFLDEISEIVEAASDSRHDPLDTTVDASSAGRTFPRLARVVVQPGPRPVKGACRTSRSEFSSMLSELYEFADDATQAGLEMFALSPCKWSKRQWNEEIRTEWVKTIGGEDGCDWFSDEESEDESEGSKT</sequence>
<protein>
    <recommendedName>
        <fullName evidence="3">F-box domain-containing protein</fullName>
    </recommendedName>
</protein>
<feature type="compositionally biased region" description="Acidic residues" evidence="1">
    <location>
        <begin position="322"/>
        <end position="341"/>
    </location>
</feature>
<dbReference type="AlphaFoldDB" id="A0A4Q9MGJ8"/>
<dbReference type="Proteomes" id="UP000292957">
    <property type="component" value="Unassembled WGS sequence"/>
</dbReference>
<dbReference type="EMBL" id="ML143445">
    <property type="protein sequence ID" value="TBU26479.1"/>
    <property type="molecule type" value="Genomic_DNA"/>
</dbReference>
<gene>
    <name evidence="2" type="ORF">BD311DRAFT_762474</name>
</gene>
<feature type="region of interest" description="Disordered" evidence="1">
    <location>
        <begin position="321"/>
        <end position="341"/>
    </location>
</feature>
<name>A0A4Q9MGJ8_9APHY</name>
<evidence type="ECO:0008006" key="3">
    <source>
        <dbReference type="Google" id="ProtNLM"/>
    </source>
</evidence>
<reference evidence="2" key="1">
    <citation type="submission" date="2019-01" db="EMBL/GenBank/DDBJ databases">
        <title>Draft genome sequences of three monokaryotic isolates of the white-rot basidiomycete fungus Dichomitus squalens.</title>
        <authorList>
            <consortium name="DOE Joint Genome Institute"/>
            <person name="Lopez S.C."/>
            <person name="Andreopoulos B."/>
            <person name="Pangilinan J."/>
            <person name="Lipzen A."/>
            <person name="Riley R."/>
            <person name="Ahrendt S."/>
            <person name="Ng V."/>
            <person name="Barry K."/>
            <person name="Daum C."/>
            <person name="Grigoriev I.V."/>
            <person name="Hilden K.S."/>
            <person name="Makela M.R."/>
            <person name="de Vries R.P."/>
        </authorList>
    </citation>
    <scope>NUCLEOTIDE SEQUENCE [LARGE SCALE GENOMIC DNA]</scope>
    <source>
        <strain evidence="2">OM18370.1</strain>
    </source>
</reference>
<dbReference type="OrthoDB" id="2748701at2759"/>
<evidence type="ECO:0000313" key="2">
    <source>
        <dbReference type="EMBL" id="TBU26479.1"/>
    </source>
</evidence>
<proteinExistence type="predicted"/>
<organism evidence="2">
    <name type="scientific">Dichomitus squalens</name>
    <dbReference type="NCBI Taxonomy" id="114155"/>
    <lineage>
        <taxon>Eukaryota</taxon>
        <taxon>Fungi</taxon>
        <taxon>Dikarya</taxon>
        <taxon>Basidiomycota</taxon>
        <taxon>Agaricomycotina</taxon>
        <taxon>Agaricomycetes</taxon>
        <taxon>Polyporales</taxon>
        <taxon>Polyporaceae</taxon>
        <taxon>Dichomitus</taxon>
    </lineage>
</organism>
<accession>A0A4Q9MGJ8</accession>
<evidence type="ECO:0000256" key="1">
    <source>
        <dbReference type="SAM" id="MobiDB-lite"/>
    </source>
</evidence>